<dbReference type="InterPro" id="IPR032810">
    <property type="entry name" value="CCA-adding_enz_C"/>
</dbReference>
<dbReference type="Gene3D" id="1.10.3090.10">
    <property type="entry name" value="cca-adding enzyme, domain 2"/>
    <property type="match status" value="1"/>
</dbReference>
<dbReference type="GO" id="GO:0016779">
    <property type="term" value="F:nucleotidyltransferase activity"/>
    <property type="evidence" value="ECO:0007669"/>
    <property type="project" value="UniProtKB-KW"/>
</dbReference>
<dbReference type="PANTHER" id="PTHR46173:SF1">
    <property type="entry name" value="CCA TRNA NUCLEOTIDYLTRANSFERASE 1, MITOCHONDRIAL"/>
    <property type="match status" value="1"/>
</dbReference>
<evidence type="ECO:0000256" key="4">
    <source>
        <dbReference type="ARBA" id="ARBA00022695"/>
    </source>
</evidence>
<dbReference type="GO" id="GO:0008033">
    <property type="term" value="P:tRNA processing"/>
    <property type="evidence" value="ECO:0007669"/>
    <property type="project" value="UniProtKB-KW"/>
</dbReference>
<evidence type="ECO:0000256" key="8">
    <source>
        <dbReference type="ARBA" id="ARBA00022884"/>
    </source>
</evidence>
<evidence type="ECO:0000259" key="12">
    <source>
        <dbReference type="Pfam" id="PF13735"/>
    </source>
</evidence>
<dbReference type="InterPro" id="IPR002646">
    <property type="entry name" value="PolA_pol_head_dom"/>
</dbReference>
<dbReference type="GO" id="GO:0000166">
    <property type="term" value="F:nucleotide binding"/>
    <property type="evidence" value="ECO:0007669"/>
    <property type="project" value="UniProtKB-KW"/>
</dbReference>
<gene>
    <name evidence="13" type="ORF">EDC19_1468</name>
</gene>
<evidence type="ECO:0000256" key="9">
    <source>
        <dbReference type="RuleBase" id="RU003953"/>
    </source>
</evidence>
<dbReference type="CDD" id="cd05398">
    <property type="entry name" value="NT_ClassII-CCAase"/>
    <property type="match status" value="1"/>
</dbReference>
<dbReference type="RefSeq" id="WP_132282190.1">
    <property type="nucleotide sequence ID" value="NZ_SMGQ01000012.1"/>
</dbReference>
<reference evidence="13 14" key="1">
    <citation type="submission" date="2019-03" db="EMBL/GenBank/DDBJ databases">
        <title>Genomic Encyclopedia of Type Strains, Phase IV (KMG-IV): sequencing the most valuable type-strain genomes for metagenomic binning, comparative biology and taxonomic classification.</title>
        <authorList>
            <person name="Goeker M."/>
        </authorList>
    </citation>
    <scope>NUCLEOTIDE SEQUENCE [LARGE SCALE GENOMIC DNA]</scope>
    <source>
        <strain evidence="13 14">DSM 24176</strain>
    </source>
</reference>
<dbReference type="InterPro" id="IPR050264">
    <property type="entry name" value="Bact_CCA-adding_enz_type3_sf"/>
</dbReference>
<dbReference type="OrthoDB" id="9805698at2"/>
<comment type="cofactor">
    <cofactor evidence="1">
        <name>Mg(2+)</name>
        <dbReference type="ChEBI" id="CHEBI:18420"/>
    </cofactor>
</comment>
<evidence type="ECO:0000313" key="13">
    <source>
        <dbReference type="EMBL" id="TCK93277.1"/>
    </source>
</evidence>
<evidence type="ECO:0000256" key="7">
    <source>
        <dbReference type="ARBA" id="ARBA00022842"/>
    </source>
</evidence>
<feature type="domain" description="Poly A polymerase head" evidence="10">
    <location>
        <begin position="25"/>
        <end position="142"/>
    </location>
</feature>
<dbReference type="EMBL" id="SMGQ01000012">
    <property type="protein sequence ID" value="TCK93277.1"/>
    <property type="molecule type" value="Genomic_DNA"/>
</dbReference>
<dbReference type="Pfam" id="PF13735">
    <property type="entry name" value="tRNA_NucTran2_2"/>
    <property type="match status" value="1"/>
</dbReference>
<keyword evidence="8 9" id="KW-0694">RNA-binding</keyword>
<comment type="similarity">
    <text evidence="9">Belongs to the tRNA nucleotidyltransferase/poly(A) polymerase family.</text>
</comment>
<evidence type="ECO:0000313" key="14">
    <source>
        <dbReference type="Proteomes" id="UP000294545"/>
    </source>
</evidence>
<proteinExistence type="inferred from homology"/>
<keyword evidence="4" id="KW-0548">Nucleotidyltransferase</keyword>
<accession>A0A4R1ML20</accession>
<organism evidence="13 14">
    <name type="scientific">Natranaerovirga hydrolytica</name>
    <dbReference type="NCBI Taxonomy" id="680378"/>
    <lineage>
        <taxon>Bacteria</taxon>
        <taxon>Bacillati</taxon>
        <taxon>Bacillota</taxon>
        <taxon>Clostridia</taxon>
        <taxon>Lachnospirales</taxon>
        <taxon>Natranaerovirgaceae</taxon>
        <taxon>Natranaerovirga</taxon>
    </lineage>
</organism>
<evidence type="ECO:0000256" key="2">
    <source>
        <dbReference type="ARBA" id="ARBA00022679"/>
    </source>
</evidence>
<comment type="caution">
    <text evidence="13">The sequence shown here is derived from an EMBL/GenBank/DDBJ whole genome shotgun (WGS) entry which is preliminary data.</text>
</comment>
<dbReference type="InterPro" id="IPR043519">
    <property type="entry name" value="NT_sf"/>
</dbReference>
<keyword evidence="7" id="KW-0460">Magnesium</keyword>
<evidence type="ECO:0000256" key="5">
    <source>
        <dbReference type="ARBA" id="ARBA00022723"/>
    </source>
</evidence>
<keyword evidence="14" id="KW-1185">Reference proteome</keyword>
<dbReference type="Pfam" id="PF01743">
    <property type="entry name" value="PolyA_pol"/>
    <property type="match status" value="1"/>
</dbReference>
<protein>
    <submittedName>
        <fullName evidence="13">tRNA nucleotidyltransferase (CCA-adding enzyme)</fullName>
    </submittedName>
</protein>
<evidence type="ECO:0000259" key="10">
    <source>
        <dbReference type="Pfam" id="PF01743"/>
    </source>
</evidence>
<feature type="domain" description="tRNA nucleotidyltransferase/poly(A) polymerase RNA and SrmB- binding" evidence="11">
    <location>
        <begin position="170"/>
        <end position="228"/>
    </location>
</feature>
<dbReference type="NCBIfam" id="NF009814">
    <property type="entry name" value="PRK13299.1"/>
    <property type="match status" value="1"/>
</dbReference>
<name>A0A4R1ML20_9FIRM</name>
<dbReference type="AlphaFoldDB" id="A0A4R1ML20"/>
<keyword evidence="5" id="KW-0479">Metal-binding</keyword>
<dbReference type="Gene3D" id="1.10.246.80">
    <property type="match status" value="1"/>
</dbReference>
<evidence type="ECO:0000256" key="6">
    <source>
        <dbReference type="ARBA" id="ARBA00022741"/>
    </source>
</evidence>
<dbReference type="Pfam" id="PF12627">
    <property type="entry name" value="PolyA_pol_RNAbd"/>
    <property type="match status" value="1"/>
</dbReference>
<keyword evidence="6" id="KW-0547">Nucleotide-binding</keyword>
<dbReference type="SUPFAM" id="SSF81891">
    <property type="entry name" value="Poly A polymerase C-terminal region-like"/>
    <property type="match status" value="1"/>
</dbReference>
<sequence>MNIKLPQEVEFIIGKLKEKGYKAHAVGGCVRDSILGRSPEDWDITTSAKPEIIKETFNRTIDTGLQHGTVTVLIHKKTFEVTTYRIDGEYLDYRRPTSVEYTEDLVEDLKRRDFTINAMAYNDEDGLVDAFDGIHDLKNKVIKCVGNPVERFNEDALRMLRALRFAAQLDFDIEKKTEEAILMLKKNIESISAERIQVELNKLLISRNPYLFKKLYEVGLLDYIMPEFIPCFHTPQNNPHHQYTVGEHILKSVEIIEPNSVLRWTMLFHDIEKPEKRTTDDKGIDHFYGHAEKSSEVAKKILRRLKFDNKTINYVTRLIYHHDYRYKVNDKSVRKAVYKIGEDIFDWLLKVQEADVKAQSAYKQKEKLETIQTIKTLYEQIKKENQCIHLSDLKVSGKDIINIGVKEGRTIGKTLNYLMEIVLEDPNMNEKEKLIMEAKKYIKNN</sequence>
<evidence type="ECO:0000259" key="11">
    <source>
        <dbReference type="Pfam" id="PF12627"/>
    </source>
</evidence>
<dbReference type="GO" id="GO:0046872">
    <property type="term" value="F:metal ion binding"/>
    <property type="evidence" value="ECO:0007669"/>
    <property type="project" value="UniProtKB-KW"/>
</dbReference>
<dbReference type="Proteomes" id="UP000294545">
    <property type="component" value="Unassembled WGS sequence"/>
</dbReference>
<keyword evidence="3" id="KW-0819">tRNA processing</keyword>
<evidence type="ECO:0000256" key="1">
    <source>
        <dbReference type="ARBA" id="ARBA00001946"/>
    </source>
</evidence>
<dbReference type="Gene3D" id="3.30.460.10">
    <property type="entry name" value="Beta Polymerase, domain 2"/>
    <property type="match status" value="1"/>
</dbReference>
<dbReference type="GO" id="GO:0000049">
    <property type="term" value="F:tRNA binding"/>
    <property type="evidence" value="ECO:0007669"/>
    <property type="project" value="TreeGrafter"/>
</dbReference>
<feature type="domain" description="CCA-adding enzyme C-terminal" evidence="12">
    <location>
        <begin position="291"/>
        <end position="435"/>
    </location>
</feature>
<keyword evidence="2 9" id="KW-0808">Transferase</keyword>
<dbReference type="PANTHER" id="PTHR46173">
    <property type="entry name" value="CCA TRNA NUCLEOTIDYLTRANSFERASE 1, MITOCHONDRIAL"/>
    <property type="match status" value="1"/>
</dbReference>
<dbReference type="InterPro" id="IPR032828">
    <property type="entry name" value="PolyA_RNA-bd"/>
</dbReference>
<evidence type="ECO:0000256" key="3">
    <source>
        <dbReference type="ARBA" id="ARBA00022694"/>
    </source>
</evidence>
<dbReference type="SUPFAM" id="SSF81301">
    <property type="entry name" value="Nucleotidyltransferase"/>
    <property type="match status" value="1"/>
</dbReference>